<organism evidence="3 4">
    <name type="scientific">Prauserella cavernicola</name>
    <dbReference type="NCBI Taxonomy" id="2800127"/>
    <lineage>
        <taxon>Bacteria</taxon>
        <taxon>Bacillati</taxon>
        <taxon>Actinomycetota</taxon>
        <taxon>Actinomycetes</taxon>
        <taxon>Pseudonocardiales</taxon>
        <taxon>Pseudonocardiaceae</taxon>
        <taxon>Prauserella</taxon>
    </lineage>
</organism>
<evidence type="ECO:0000256" key="1">
    <source>
        <dbReference type="ARBA" id="ARBA00038115"/>
    </source>
</evidence>
<dbReference type="GO" id="GO:0016787">
    <property type="term" value="F:hydrolase activity"/>
    <property type="evidence" value="ECO:0007669"/>
    <property type="project" value="UniProtKB-KW"/>
</dbReference>
<sequence length="388" mass="42560">MSDPARIYFRDPSFDGQFARTLALAGVHASDPGECFRTARTVRRQRPGDWHRSWTRAAERAARLAADAETAGDPVGAAHAYLRASEYYRQAFYFIRGDLDNPLLHGSYDAHVSTFQDALPHLPHPAHEVAIPYEETTLHAYLFVPPGPPRARPTILLPCGYDSTAEAGWQNVPAALERDYNVLSFEGPGQGEALYRQGLPLRPDFEAVLTPVVDWLLTRPEADPAKVVLLGRSFGGYLVIRGAAFEHRLAGLVCDPAQPRLANRLPTGVVARVALPLLRAQMLLSENRGEFFRARMASHGVFDLETYFAELRRFDTLDDAARITCPTLIVEAENDFTGGDGALLLDALTAPSDLITLTAAEGADGHCGGLGQEVWTNRVYAWLAKLTG</sequence>
<proteinExistence type="inferred from homology"/>
<dbReference type="EMBL" id="JAENJH010000006">
    <property type="protein sequence ID" value="MBK1787449.1"/>
    <property type="molecule type" value="Genomic_DNA"/>
</dbReference>
<dbReference type="RefSeq" id="WP_200322056.1">
    <property type="nucleotide sequence ID" value="NZ_JAENJH010000006.1"/>
</dbReference>
<comment type="caution">
    <text evidence="3">The sequence shown here is derived from an EMBL/GenBank/DDBJ whole genome shotgun (WGS) entry which is preliminary data.</text>
</comment>
<dbReference type="InterPro" id="IPR029058">
    <property type="entry name" value="AB_hydrolase_fold"/>
</dbReference>
<dbReference type="AlphaFoldDB" id="A0A934V789"/>
<evidence type="ECO:0000313" key="3">
    <source>
        <dbReference type="EMBL" id="MBK1787449.1"/>
    </source>
</evidence>
<protein>
    <submittedName>
        <fullName evidence="3">Alpha/beta fold hydrolase</fullName>
    </submittedName>
</protein>
<name>A0A934V789_9PSEU</name>
<dbReference type="SUPFAM" id="SSF53474">
    <property type="entry name" value="alpha/beta-Hydrolases"/>
    <property type="match status" value="1"/>
</dbReference>
<dbReference type="PANTHER" id="PTHR22946:SF12">
    <property type="entry name" value="CONIDIAL PIGMENT BIOSYNTHESIS PROTEIN AYG1 (AFU_ORTHOLOGUE AFUA_2G17550)"/>
    <property type="match status" value="1"/>
</dbReference>
<keyword evidence="3" id="KW-0378">Hydrolase</keyword>
<accession>A0A934V789</accession>
<dbReference type="InterPro" id="IPR050261">
    <property type="entry name" value="FrsA_esterase"/>
</dbReference>
<reference evidence="3" key="1">
    <citation type="submission" date="2020-12" db="EMBL/GenBank/DDBJ databases">
        <title>Prauserella sp. ASG 168, a novel actinomycete isolated from cave rock.</title>
        <authorList>
            <person name="Suriyachadkun C."/>
        </authorList>
    </citation>
    <scope>NUCLEOTIDE SEQUENCE</scope>
    <source>
        <strain evidence="3">ASG 168</strain>
    </source>
</reference>
<feature type="domain" description="AB hydrolase-1" evidence="2">
    <location>
        <begin position="155"/>
        <end position="350"/>
    </location>
</feature>
<evidence type="ECO:0000313" key="4">
    <source>
        <dbReference type="Proteomes" id="UP000635245"/>
    </source>
</evidence>
<comment type="similarity">
    <text evidence="1">Belongs to the AB hydrolase superfamily. FUS2 hydrolase family.</text>
</comment>
<dbReference type="Pfam" id="PF12697">
    <property type="entry name" value="Abhydrolase_6"/>
    <property type="match status" value="1"/>
</dbReference>
<evidence type="ECO:0000259" key="2">
    <source>
        <dbReference type="Pfam" id="PF12697"/>
    </source>
</evidence>
<dbReference type="InterPro" id="IPR000073">
    <property type="entry name" value="AB_hydrolase_1"/>
</dbReference>
<dbReference type="Proteomes" id="UP000635245">
    <property type="component" value="Unassembled WGS sequence"/>
</dbReference>
<dbReference type="Gene3D" id="1.20.1440.110">
    <property type="entry name" value="acylaminoacyl peptidase"/>
    <property type="match status" value="1"/>
</dbReference>
<dbReference type="Gene3D" id="3.40.50.1820">
    <property type="entry name" value="alpha/beta hydrolase"/>
    <property type="match status" value="1"/>
</dbReference>
<dbReference type="PANTHER" id="PTHR22946">
    <property type="entry name" value="DIENELACTONE HYDROLASE DOMAIN-CONTAINING PROTEIN-RELATED"/>
    <property type="match status" value="1"/>
</dbReference>
<gene>
    <name evidence="3" type="ORF">JHE00_24255</name>
</gene>
<keyword evidence="4" id="KW-1185">Reference proteome</keyword>